<feature type="compositionally biased region" description="Low complexity" evidence="4">
    <location>
        <begin position="185"/>
        <end position="199"/>
    </location>
</feature>
<dbReference type="InterPro" id="IPR044870">
    <property type="entry name" value="BMC_CP"/>
</dbReference>
<gene>
    <name evidence="7" type="ORF">ACFSM0_09180</name>
</gene>
<reference evidence="8" key="1">
    <citation type="journal article" date="2019" name="Int. J. Syst. Evol. Microbiol.">
        <title>The Global Catalogue of Microorganisms (GCM) 10K type strain sequencing project: providing services to taxonomists for standard genome sequencing and annotation.</title>
        <authorList>
            <consortium name="The Broad Institute Genomics Platform"/>
            <consortium name="The Broad Institute Genome Sequencing Center for Infectious Disease"/>
            <person name="Wu L."/>
            <person name="Ma J."/>
        </authorList>
    </citation>
    <scope>NUCLEOTIDE SEQUENCE [LARGE SCALE GENOMIC DNA]</scope>
    <source>
        <strain evidence="8">CCUG 55131</strain>
    </source>
</reference>
<dbReference type="InterPro" id="IPR037233">
    <property type="entry name" value="CcmK-like_sf"/>
</dbReference>
<comment type="subcellular location">
    <subcellularLocation>
        <location evidence="1">Bacterial microcompartment</location>
    </subcellularLocation>
</comment>
<evidence type="ECO:0000313" key="8">
    <source>
        <dbReference type="Proteomes" id="UP001597413"/>
    </source>
</evidence>
<dbReference type="InterPro" id="IPR044872">
    <property type="entry name" value="CcmK/CsoS1_BMC"/>
</dbReference>
<feature type="region of interest" description="Disordered" evidence="4">
    <location>
        <begin position="100"/>
        <end position="206"/>
    </location>
</feature>
<feature type="compositionally biased region" description="Low complexity" evidence="4">
    <location>
        <begin position="124"/>
        <end position="141"/>
    </location>
</feature>
<evidence type="ECO:0000256" key="4">
    <source>
        <dbReference type="SAM" id="MobiDB-lite"/>
    </source>
</evidence>
<dbReference type="Gene3D" id="3.30.70.1710">
    <property type="match status" value="1"/>
</dbReference>
<comment type="similarity">
    <text evidence="3">Belongs to the bacterial microcompartments protein family.</text>
</comment>
<evidence type="ECO:0000259" key="5">
    <source>
        <dbReference type="PROSITE" id="PS51930"/>
    </source>
</evidence>
<evidence type="ECO:0000313" key="7">
    <source>
        <dbReference type="EMBL" id="MFD2174260.1"/>
    </source>
</evidence>
<proteinExistence type="inferred from homology"/>
<dbReference type="InterPro" id="IPR000249">
    <property type="entry name" value="BMC_dom"/>
</dbReference>
<dbReference type="Pfam" id="PF00936">
    <property type="entry name" value="BMC"/>
    <property type="match status" value="1"/>
</dbReference>
<keyword evidence="2" id="KW-1283">Bacterial microcompartment</keyword>
<evidence type="ECO:0000256" key="1">
    <source>
        <dbReference type="ARBA" id="ARBA00024322"/>
    </source>
</evidence>
<dbReference type="SMART" id="SM00877">
    <property type="entry name" value="BMC"/>
    <property type="match status" value="1"/>
</dbReference>
<evidence type="ECO:0000259" key="6">
    <source>
        <dbReference type="PROSITE" id="PS51931"/>
    </source>
</evidence>
<accession>A0ABW5A9I8</accession>
<dbReference type="RefSeq" id="WP_377389571.1">
    <property type="nucleotide sequence ID" value="NZ_JBHUIX010000009.1"/>
</dbReference>
<dbReference type="PANTHER" id="PTHR33941:SF11">
    <property type="entry name" value="BACTERIAL MICROCOMPARTMENT SHELL PROTEIN PDUJ"/>
    <property type="match status" value="1"/>
</dbReference>
<feature type="domain" description="BMC" evidence="5">
    <location>
        <begin position="5"/>
        <end position="90"/>
    </location>
</feature>
<sequence length="206" mass="20324">MSEQSLGLIETAGLAAAVTAADAAVKSANVTLVGYELTKGDGMAVVKLRGDVGAVKAAIEAAQAAAGRVGRVVATRVIARPAAGLKALVESRETIGWDRGESGYPAAAAPHPEAPAEKAPIPPDASSSDASGTPEVKAAAEPEPEPAPAPAAPEPAAEPSAEPLTAPVAEAEIEPAPDAAPEPAPQSASPSVPQRPVRPGKGPKGR</sequence>
<organism evidence="7 8">
    <name type="scientific">Rhodobacter lacus</name>
    <dbReference type="NCBI Taxonomy" id="1641972"/>
    <lineage>
        <taxon>Bacteria</taxon>
        <taxon>Pseudomonadati</taxon>
        <taxon>Pseudomonadota</taxon>
        <taxon>Alphaproteobacteria</taxon>
        <taxon>Rhodobacterales</taxon>
        <taxon>Rhodobacter group</taxon>
        <taxon>Rhodobacter</taxon>
    </lineage>
</organism>
<dbReference type="EMBL" id="JBHUIX010000009">
    <property type="protein sequence ID" value="MFD2174260.1"/>
    <property type="molecule type" value="Genomic_DNA"/>
</dbReference>
<feature type="domain" description="BMC circularly permuted" evidence="6">
    <location>
        <begin position="1"/>
        <end position="74"/>
    </location>
</feature>
<evidence type="ECO:0000256" key="3">
    <source>
        <dbReference type="PROSITE-ProRule" id="PRU01278"/>
    </source>
</evidence>
<keyword evidence="8" id="KW-1185">Reference proteome</keyword>
<dbReference type="CDD" id="cd07045">
    <property type="entry name" value="BMC_CcmK_like"/>
    <property type="match status" value="1"/>
</dbReference>
<comment type="caution">
    <text evidence="7">The sequence shown here is derived from an EMBL/GenBank/DDBJ whole genome shotgun (WGS) entry which is preliminary data.</text>
</comment>
<dbReference type="PROSITE" id="PS51930">
    <property type="entry name" value="BMC_2"/>
    <property type="match status" value="1"/>
</dbReference>
<dbReference type="Proteomes" id="UP001597413">
    <property type="component" value="Unassembled WGS sequence"/>
</dbReference>
<dbReference type="SUPFAM" id="SSF143414">
    <property type="entry name" value="CcmK-like"/>
    <property type="match status" value="1"/>
</dbReference>
<feature type="compositionally biased region" description="Low complexity" evidence="4">
    <location>
        <begin position="154"/>
        <end position="177"/>
    </location>
</feature>
<dbReference type="PANTHER" id="PTHR33941">
    <property type="entry name" value="PROPANEDIOL UTILIZATION PROTEIN PDUA"/>
    <property type="match status" value="1"/>
</dbReference>
<evidence type="ECO:0000256" key="2">
    <source>
        <dbReference type="ARBA" id="ARBA00024446"/>
    </source>
</evidence>
<protein>
    <submittedName>
        <fullName evidence="7">BMC domain-containing protein</fullName>
    </submittedName>
</protein>
<dbReference type="PROSITE" id="PS51931">
    <property type="entry name" value="BMC_CP"/>
    <property type="match status" value="1"/>
</dbReference>
<dbReference type="InterPro" id="IPR050575">
    <property type="entry name" value="BMC_shell"/>
</dbReference>
<name>A0ABW5A9I8_9RHOB</name>